<evidence type="ECO:0000313" key="3">
    <source>
        <dbReference type="Proteomes" id="UP000000595"/>
    </source>
</evidence>
<feature type="coiled-coil region" evidence="1">
    <location>
        <begin position="53"/>
        <end position="80"/>
    </location>
</feature>
<evidence type="ECO:0000256" key="1">
    <source>
        <dbReference type="SAM" id="Coils"/>
    </source>
</evidence>
<keyword evidence="1" id="KW-0175">Coiled coil</keyword>
<evidence type="ECO:0000313" key="2">
    <source>
        <dbReference type="EMBL" id="AAM32452.1"/>
    </source>
</evidence>
<dbReference type="Proteomes" id="UP000000595">
    <property type="component" value="Chromosome"/>
</dbReference>
<sequence>MLLGCKSMVTVYGILSEVEAIDIAGCLKVLVCEEGQDKSELRLQNLMTEQGKLIAIDKQLRELRKEKPELEKNCTELLRNINYAANIYLPKQRRLGTSLMKEAVEYLKYEIACMAAKVSEPDLEVTEIREEYTKERKECFHEIADIEIELCRTERLDKDNTTKKAEILKRRESVFEKLNVIVKKAVDSIAIKCSLKTNFRGVTVG</sequence>
<dbReference type="EMBL" id="AE008384">
    <property type="protein sequence ID" value="AAM32452.1"/>
    <property type="molecule type" value="Genomic_DNA"/>
</dbReference>
<reference evidence="2 3" key="1">
    <citation type="journal article" date="2002" name="J. Mol. Microbiol. Biotechnol.">
        <title>The genome of Methanosarcina mazei: evidence for lateral gene transfer between Bacteria and Archaea.</title>
        <authorList>
            <person name="Deppenmeier U."/>
            <person name="Johann A."/>
            <person name="Hartsch T."/>
            <person name="Merkl R."/>
            <person name="Schmitz R.A."/>
            <person name="Martinez-Arias R."/>
            <person name="Henne A."/>
            <person name="Wiezer A."/>
            <person name="Baumer S."/>
            <person name="Jacobi C."/>
            <person name="Bruggemann H."/>
            <person name="Lienard T."/>
            <person name="Christmann A."/>
            <person name="Bomeke M."/>
            <person name="Steckel S."/>
            <person name="Bhattacharyya A."/>
            <person name="Lykidis A."/>
            <person name="Overbeek R."/>
            <person name="Klenk H.P."/>
            <person name="Gunsalus R.P."/>
            <person name="Fritz H.J."/>
            <person name="Gottschalk G."/>
        </authorList>
    </citation>
    <scope>NUCLEOTIDE SEQUENCE [LARGE SCALE GENOMIC DNA]</scope>
    <source>
        <strain evidence="3">ATCC BAA-159 / DSM 3647 / Goe1 / Go1 / JCM 11833 / OCM 88</strain>
    </source>
</reference>
<dbReference type="AlphaFoldDB" id="Q8PTF9"/>
<organism evidence="2 3">
    <name type="scientific">Methanosarcina mazei (strain ATCC BAA-159 / DSM 3647 / Goe1 / Go1 / JCM 11833 / OCM 88)</name>
    <name type="common">Methanosarcina frisia</name>
    <dbReference type="NCBI Taxonomy" id="192952"/>
    <lineage>
        <taxon>Archaea</taxon>
        <taxon>Methanobacteriati</taxon>
        <taxon>Methanobacteriota</taxon>
        <taxon>Stenosarchaea group</taxon>
        <taxon>Methanomicrobia</taxon>
        <taxon>Methanosarcinales</taxon>
        <taxon>Methanosarcinaceae</taxon>
        <taxon>Methanosarcina</taxon>
    </lineage>
</organism>
<gene>
    <name evidence="2" type="ordered locus">MM_2756</name>
</gene>
<name>Q8PTF9_METMA</name>
<dbReference type="HOGENOM" id="CLU_1335064_0_0_2"/>
<dbReference type="PATRIC" id="fig|192952.21.peg.3177"/>
<accession>Q8PTF9</accession>
<proteinExistence type="predicted"/>
<protein>
    <submittedName>
        <fullName evidence="2">Uncharacterized protein</fullName>
    </submittedName>
</protein>
<dbReference type="KEGG" id="mma:MM_2756"/>